<feature type="compositionally biased region" description="Acidic residues" evidence="1">
    <location>
        <begin position="449"/>
        <end position="471"/>
    </location>
</feature>
<dbReference type="Proteomes" id="UP001369815">
    <property type="component" value="Unassembled WGS sequence"/>
</dbReference>
<comment type="caution">
    <text evidence="2">The sequence shown here is derived from an EMBL/GenBank/DDBJ whole genome shotgun (WGS) entry which is preliminary data.</text>
</comment>
<feature type="compositionally biased region" description="Low complexity" evidence="1">
    <location>
        <begin position="373"/>
        <end position="384"/>
    </location>
</feature>
<feature type="region of interest" description="Disordered" evidence="1">
    <location>
        <begin position="371"/>
        <end position="485"/>
    </location>
</feature>
<protein>
    <submittedName>
        <fullName evidence="2">Uncharacterized protein</fullName>
    </submittedName>
</protein>
<feature type="compositionally biased region" description="Low complexity" evidence="1">
    <location>
        <begin position="405"/>
        <end position="419"/>
    </location>
</feature>
<proteinExistence type="predicted"/>
<evidence type="ECO:0000313" key="2">
    <source>
        <dbReference type="EMBL" id="KAK6953323.1"/>
    </source>
</evidence>
<sequence>MATGTKASMNWSSSQRDEYLDKVKIVDLRRLDAPYPPVNSFAAGTPDAGRQWGEYWKDKPLRDRRYNHGLRRDIVGLDYRRFKYIVPQHESVIFRDMDSKETVLVVLRDFIPDEDLRKSMINVCREIVTYHRDDRREDPGMLSHFGYTCGSRHDPQIRLAAACIRLDTDEKKLREADMNDRAQGMAGIVWNLMRSKFPPEIVADYNDTIRENGIPRMDMMRDDQSFTFKVGGEDVTFETGENGLELPPPSAMAAVHYARYTHTESNGNSWIVACTVNAPEDYTKGGNFYLASYGIMMLPATNTATAWRPWHLHGTTLYEMTPSPEGRLGHEVRKDGGLNTGMVFEVSKSLKAARKRSAWLDDCRKWKVRKATSPKVSSPKMSSSRIKASEVRAPKSGLPETKTEPPSTRYTLRPRTTRPNYYESDLELSPGSEPAESDFEDEHRSESETGPETELEVWTETESGTDTESESPTESFKPINGSRSI</sequence>
<organism evidence="2 3">
    <name type="scientific">Daldinia eschscholtzii</name>
    <dbReference type="NCBI Taxonomy" id="292717"/>
    <lineage>
        <taxon>Eukaryota</taxon>
        <taxon>Fungi</taxon>
        <taxon>Dikarya</taxon>
        <taxon>Ascomycota</taxon>
        <taxon>Pezizomycotina</taxon>
        <taxon>Sordariomycetes</taxon>
        <taxon>Xylariomycetidae</taxon>
        <taxon>Xylariales</taxon>
        <taxon>Hypoxylaceae</taxon>
        <taxon>Daldinia</taxon>
    </lineage>
</organism>
<evidence type="ECO:0000256" key="1">
    <source>
        <dbReference type="SAM" id="MobiDB-lite"/>
    </source>
</evidence>
<name>A0AAX6MLJ6_9PEZI</name>
<keyword evidence="3" id="KW-1185">Reference proteome</keyword>
<dbReference type="AlphaFoldDB" id="A0AAX6MLJ6"/>
<reference evidence="2 3" key="1">
    <citation type="journal article" date="2024" name="Front Chem Biol">
        <title>Unveiling the potential of Daldinia eschscholtzii MFLUCC 19-0629 through bioactivity and bioinformatics studies for enhanced sustainable agriculture production.</title>
        <authorList>
            <person name="Brooks S."/>
            <person name="Weaver J.A."/>
            <person name="Klomchit A."/>
            <person name="Alharthi S.A."/>
            <person name="Onlamun T."/>
            <person name="Nurani R."/>
            <person name="Vong T.K."/>
            <person name="Alberti F."/>
            <person name="Greco C."/>
        </authorList>
    </citation>
    <scope>NUCLEOTIDE SEQUENCE [LARGE SCALE GENOMIC DNA]</scope>
    <source>
        <strain evidence="2">MFLUCC 19-0629</strain>
    </source>
</reference>
<gene>
    <name evidence="2" type="ORF">Daesc_005626</name>
</gene>
<dbReference type="EMBL" id="JBANMG010000005">
    <property type="protein sequence ID" value="KAK6953323.1"/>
    <property type="molecule type" value="Genomic_DNA"/>
</dbReference>
<evidence type="ECO:0000313" key="3">
    <source>
        <dbReference type="Proteomes" id="UP001369815"/>
    </source>
</evidence>
<accession>A0AAX6MLJ6</accession>